<sequence length="107" mass="11880">MQENNSMISVVATITAREGGLPELLEHINDNLPSVRAEHGCIEYLPMVDAESGMAAQVNDSNVVIMLEKWETMEALHDHAIAPHMLDYREKVKDIVQSVSLKVLEPA</sequence>
<evidence type="ECO:0000259" key="1">
    <source>
        <dbReference type="PROSITE" id="PS51725"/>
    </source>
</evidence>
<dbReference type="Pfam" id="PF03992">
    <property type="entry name" value="ABM"/>
    <property type="match status" value="1"/>
</dbReference>
<dbReference type="InterPro" id="IPR007138">
    <property type="entry name" value="ABM_dom"/>
</dbReference>
<dbReference type="PROSITE" id="PS51725">
    <property type="entry name" value="ABM"/>
    <property type="match status" value="1"/>
</dbReference>
<dbReference type="Gene3D" id="3.30.70.100">
    <property type="match status" value="1"/>
</dbReference>
<protein>
    <recommendedName>
        <fullName evidence="1">ABM domain-containing protein</fullName>
    </recommendedName>
</protein>
<gene>
    <name evidence="2" type="ORF">METZ01_LOCUS221811</name>
</gene>
<accession>A0A382G348</accession>
<dbReference type="SUPFAM" id="SSF54909">
    <property type="entry name" value="Dimeric alpha+beta barrel"/>
    <property type="match status" value="1"/>
</dbReference>
<feature type="domain" description="ABM" evidence="1">
    <location>
        <begin position="8"/>
        <end position="104"/>
    </location>
</feature>
<dbReference type="GO" id="GO:0005829">
    <property type="term" value="C:cytosol"/>
    <property type="evidence" value="ECO:0007669"/>
    <property type="project" value="TreeGrafter"/>
</dbReference>
<dbReference type="GO" id="GO:0016491">
    <property type="term" value="F:oxidoreductase activity"/>
    <property type="evidence" value="ECO:0007669"/>
    <property type="project" value="TreeGrafter"/>
</dbReference>
<dbReference type="AlphaFoldDB" id="A0A382G348"/>
<dbReference type="InterPro" id="IPR011008">
    <property type="entry name" value="Dimeric_a/b-barrel"/>
</dbReference>
<evidence type="ECO:0000313" key="2">
    <source>
        <dbReference type="EMBL" id="SVB68957.1"/>
    </source>
</evidence>
<dbReference type="PANTHER" id="PTHR33336:SF3">
    <property type="entry name" value="ABM DOMAIN-CONTAINING PROTEIN"/>
    <property type="match status" value="1"/>
</dbReference>
<organism evidence="2">
    <name type="scientific">marine metagenome</name>
    <dbReference type="NCBI Taxonomy" id="408172"/>
    <lineage>
        <taxon>unclassified sequences</taxon>
        <taxon>metagenomes</taxon>
        <taxon>ecological metagenomes</taxon>
    </lineage>
</organism>
<dbReference type="EMBL" id="UINC01052984">
    <property type="protein sequence ID" value="SVB68957.1"/>
    <property type="molecule type" value="Genomic_DNA"/>
</dbReference>
<reference evidence="2" key="1">
    <citation type="submission" date="2018-05" db="EMBL/GenBank/DDBJ databases">
        <authorList>
            <person name="Lanie J.A."/>
            <person name="Ng W.-L."/>
            <person name="Kazmierczak K.M."/>
            <person name="Andrzejewski T.M."/>
            <person name="Davidsen T.M."/>
            <person name="Wayne K.J."/>
            <person name="Tettelin H."/>
            <person name="Glass J.I."/>
            <person name="Rusch D."/>
            <person name="Podicherti R."/>
            <person name="Tsui H.-C.T."/>
            <person name="Winkler M.E."/>
        </authorList>
    </citation>
    <scope>NUCLEOTIDE SEQUENCE</scope>
</reference>
<dbReference type="PANTHER" id="PTHR33336">
    <property type="entry name" value="QUINOL MONOOXYGENASE YGIN-RELATED"/>
    <property type="match status" value="1"/>
</dbReference>
<dbReference type="InterPro" id="IPR050744">
    <property type="entry name" value="AI-2_Isomerase_LsrG"/>
</dbReference>
<name>A0A382G348_9ZZZZ</name>
<proteinExistence type="predicted"/>